<keyword evidence="2" id="KW-1185">Reference proteome</keyword>
<dbReference type="GeneID" id="35596894"/>
<dbReference type="Proteomes" id="UP000225277">
    <property type="component" value="Unassembled WGS sequence"/>
</dbReference>
<protein>
    <submittedName>
        <fullName evidence="1">Uncharacterized protein</fullName>
    </submittedName>
</protein>
<proteinExistence type="predicted"/>
<dbReference type="EMBL" id="FJUY01000002">
    <property type="protein sequence ID" value="CZT15822.1"/>
    <property type="molecule type" value="Genomic_DNA"/>
</dbReference>
<dbReference type="AlphaFoldDB" id="A0A2D3UM02"/>
<name>A0A2D3UM02_9PEZI</name>
<evidence type="ECO:0000313" key="1">
    <source>
        <dbReference type="EMBL" id="CZT15822.1"/>
    </source>
</evidence>
<dbReference type="RefSeq" id="XP_023622718.1">
    <property type="nucleotide sequence ID" value="XM_023766950.1"/>
</dbReference>
<sequence length="152" mass="17575">MVELERYVFKLTISIIEYPTSCHANIPNDVCIIKLSTKTRLSDQFSTARSIMRTKDYGNEEVSSGLKSTKRFEKACLRLRIDIYMTCRQECHAQLSHVQPHFPQIFDEMEVIRGFCEEIWSDSGTRQLLTNSPPWVPSSFRNGYFAESAVPE</sequence>
<reference evidence="1 2" key="1">
    <citation type="submission" date="2016-03" db="EMBL/GenBank/DDBJ databases">
        <authorList>
            <person name="Ploux O."/>
        </authorList>
    </citation>
    <scope>NUCLEOTIDE SEQUENCE [LARGE SCALE GENOMIC DNA]</scope>
    <source>
        <strain evidence="1 2">URUG2</strain>
    </source>
</reference>
<organism evidence="1 2">
    <name type="scientific">Ramularia collo-cygni</name>
    <dbReference type="NCBI Taxonomy" id="112498"/>
    <lineage>
        <taxon>Eukaryota</taxon>
        <taxon>Fungi</taxon>
        <taxon>Dikarya</taxon>
        <taxon>Ascomycota</taxon>
        <taxon>Pezizomycotina</taxon>
        <taxon>Dothideomycetes</taxon>
        <taxon>Dothideomycetidae</taxon>
        <taxon>Mycosphaerellales</taxon>
        <taxon>Mycosphaerellaceae</taxon>
        <taxon>Ramularia</taxon>
    </lineage>
</organism>
<gene>
    <name evidence="1" type="ORF">RCC_01658</name>
</gene>
<accession>A0A2D3UM02</accession>
<evidence type="ECO:0000313" key="2">
    <source>
        <dbReference type="Proteomes" id="UP000225277"/>
    </source>
</evidence>